<gene>
    <name evidence="1" type="ORF">UR47_C0020G0025</name>
</gene>
<name>A0A0G0ABY0_9BACT</name>
<evidence type="ECO:0000313" key="2">
    <source>
        <dbReference type="Proteomes" id="UP000034488"/>
    </source>
</evidence>
<comment type="caution">
    <text evidence="1">The sequence shown here is derived from an EMBL/GenBank/DDBJ whole genome shotgun (WGS) entry which is preliminary data.</text>
</comment>
<dbReference type="EMBL" id="LBPI01000020">
    <property type="protein sequence ID" value="KKP54364.1"/>
    <property type="molecule type" value="Genomic_DNA"/>
</dbReference>
<sequence length="140" mass="15356">MGQKFFIGIIKKEIKMNKKFTSNKVIIIVALAFVSLLGASILAFVDFGNGISSANAQTNEKIIGTITYLGELPWNVEEYSLRAIVICDGQKIFVKGGEKFGTSIIGCSYYMASGIEVEYSPNFLTGDGKIYFKKIVTTTE</sequence>
<evidence type="ECO:0000313" key="1">
    <source>
        <dbReference type="EMBL" id="KKP54364.1"/>
    </source>
</evidence>
<dbReference type="Proteomes" id="UP000034488">
    <property type="component" value="Unassembled WGS sequence"/>
</dbReference>
<proteinExistence type="predicted"/>
<organism evidence="1 2">
    <name type="scientific">candidate division WS6 bacterium GW2011_GWB1_33_6</name>
    <dbReference type="NCBI Taxonomy" id="1619088"/>
    <lineage>
        <taxon>Bacteria</taxon>
        <taxon>Candidatus Dojkabacteria</taxon>
    </lineage>
</organism>
<protein>
    <submittedName>
        <fullName evidence="1">Uncharacterized protein</fullName>
    </submittedName>
</protein>
<reference evidence="1 2" key="1">
    <citation type="journal article" date="2015" name="Nature">
        <title>rRNA introns, odd ribosomes, and small enigmatic genomes across a large radiation of phyla.</title>
        <authorList>
            <person name="Brown C.T."/>
            <person name="Hug L.A."/>
            <person name="Thomas B.C."/>
            <person name="Sharon I."/>
            <person name="Castelle C.J."/>
            <person name="Singh A."/>
            <person name="Wilkins M.J."/>
            <person name="Williams K.H."/>
            <person name="Banfield J.F."/>
        </authorList>
    </citation>
    <scope>NUCLEOTIDE SEQUENCE [LARGE SCALE GENOMIC DNA]</scope>
</reference>
<accession>A0A0G0ABY0</accession>
<dbReference type="AlphaFoldDB" id="A0A0G0ABY0"/>